<dbReference type="VEuPathDB" id="FungiDB:ASPBRDRAFT_38831"/>
<organism evidence="1 2">
    <name type="scientific">Aspergillus brasiliensis (strain CBS 101740 / IMI 381727 / IBT 21946)</name>
    <dbReference type="NCBI Taxonomy" id="767769"/>
    <lineage>
        <taxon>Eukaryota</taxon>
        <taxon>Fungi</taxon>
        <taxon>Dikarya</taxon>
        <taxon>Ascomycota</taxon>
        <taxon>Pezizomycotina</taxon>
        <taxon>Eurotiomycetes</taxon>
        <taxon>Eurotiomycetidae</taxon>
        <taxon>Eurotiales</taxon>
        <taxon>Aspergillaceae</taxon>
        <taxon>Aspergillus</taxon>
        <taxon>Aspergillus subgen. Circumdati</taxon>
    </lineage>
</organism>
<name>A0A1L9UXF7_ASPBC</name>
<proteinExistence type="predicted"/>
<dbReference type="RefSeq" id="XP_067483631.1">
    <property type="nucleotide sequence ID" value="XM_067624017.1"/>
</dbReference>
<protein>
    <submittedName>
        <fullName evidence="1">Uncharacterized protein</fullName>
    </submittedName>
</protein>
<gene>
    <name evidence="1" type="ORF">ASPBRDRAFT_38831</name>
</gene>
<dbReference type="Proteomes" id="UP000184499">
    <property type="component" value="Unassembled WGS sequence"/>
</dbReference>
<sequence length="70" mass="7766">MWHCGGCTNPRSLATPKAVFIYLPVVLVSPYELSRASASRVGNIWQPTTLISPDLAPMYSVLRTVWLMVC</sequence>
<evidence type="ECO:0000313" key="2">
    <source>
        <dbReference type="Proteomes" id="UP000184499"/>
    </source>
</evidence>
<reference evidence="2" key="1">
    <citation type="journal article" date="2017" name="Genome Biol.">
        <title>Comparative genomics reveals high biological diversity and specific adaptations in the industrially and medically important fungal genus Aspergillus.</title>
        <authorList>
            <person name="de Vries R.P."/>
            <person name="Riley R."/>
            <person name="Wiebenga A."/>
            <person name="Aguilar-Osorio G."/>
            <person name="Amillis S."/>
            <person name="Uchima C.A."/>
            <person name="Anderluh G."/>
            <person name="Asadollahi M."/>
            <person name="Askin M."/>
            <person name="Barry K."/>
            <person name="Battaglia E."/>
            <person name="Bayram O."/>
            <person name="Benocci T."/>
            <person name="Braus-Stromeyer S.A."/>
            <person name="Caldana C."/>
            <person name="Canovas D."/>
            <person name="Cerqueira G.C."/>
            <person name="Chen F."/>
            <person name="Chen W."/>
            <person name="Choi C."/>
            <person name="Clum A."/>
            <person name="Dos Santos R.A."/>
            <person name="Damasio A.R."/>
            <person name="Diallinas G."/>
            <person name="Emri T."/>
            <person name="Fekete E."/>
            <person name="Flipphi M."/>
            <person name="Freyberg S."/>
            <person name="Gallo A."/>
            <person name="Gournas C."/>
            <person name="Habgood R."/>
            <person name="Hainaut M."/>
            <person name="Harispe M.L."/>
            <person name="Henrissat B."/>
            <person name="Hilden K.S."/>
            <person name="Hope R."/>
            <person name="Hossain A."/>
            <person name="Karabika E."/>
            <person name="Karaffa L."/>
            <person name="Karanyi Z."/>
            <person name="Krasevec N."/>
            <person name="Kuo A."/>
            <person name="Kusch H."/>
            <person name="LaButti K."/>
            <person name="Lagendijk E.L."/>
            <person name="Lapidus A."/>
            <person name="Levasseur A."/>
            <person name="Lindquist E."/>
            <person name="Lipzen A."/>
            <person name="Logrieco A.F."/>
            <person name="MacCabe A."/>
            <person name="Maekelae M.R."/>
            <person name="Malavazi I."/>
            <person name="Melin P."/>
            <person name="Meyer V."/>
            <person name="Mielnichuk N."/>
            <person name="Miskei M."/>
            <person name="Molnar A.P."/>
            <person name="Mule G."/>
            <person name="Ngan C.Y."/>
            <person name="Orejas M."/>
            <person name="Orosz E."/>
            <person name="Ouedraogo J.P."/>
            <person name="Overkamp K.M."/>
            <person name="Park H.-S."/>
            <person name="Perrone G."/>
            <person name="Piumi F."/>
            <person name="Punt P.J."/>
            <person name="Ram A.F."/>
            <person name="Ramon A."/>
            <person name="Rauscher S."/>
            <person name="Record E."/>
            <person name="Riano-Pachon D.M."/>
            <person name="Robert V."/>
            <person name="Roehrig J."/>
            <person name="Ruller R."/>
            <person name="Salamov A."/>
            <person name="Salih N.S."/>
            <person name="Samson R.A."/>
            <person name="Sandor E."/>
            <person name="Sanguinetti M."/>
            <person name="Schuetze T."/>
            <person name="Sepcic K."/>
            <person name="Shelest E."/>
            <person name="Sherlock G."/>
            <person name="Sophianopoulou V."/>
            <person name="Squina F.M."/>
            <person name="Sun H."/>
            <person name="Susca A."/>
            <person name="Todd R.B."/>
            <person name="Tsang A."/>
            <person name="Unkles S.E."/>
            <person name="van de Wiele N."/>
            <person name="van Rossen-Uffink D."/>
            <person name="Oliveira J.V."/>
            <person name="Vesth T.C."/>
            <person name="Visser J."/>
            <person name="Yu J.-H."/>
            <person name="Zhou M."/>
            <person name="Andersen M.R."/>
            <person name="Archer D.B."/>
            <person name="Baker S.E."/>
            <person name="Benoit I."/>
            <person name="Brakhage A.A."/>
            <person name="Braus G.H."/>
            <person name="Fischer R."/>
            <person name="Frisvad J.C."/>
            <person name="Goldman G.H."/>
            <person name="Houbraken J."/>
            <person name="Oakley B."/>
            <person name="Pocsi I."/>
            <person name="Scazzocchio C."/>
            <person name="Seiboth B."/>
            <person name="vanKuyk P.A."/>
            <person name="Wortman J."/>
            <person name="Dyer P.S."/>
            <person name="Grigoriev I.V."/>
        </authorList>
    </citation>
    <scope>NUCLEOTIDE SEQUENCE [LARGE SCALE GENOMIC DNA]</scope>
    <source>
        <strain evidence="2">CBS 101740 / IMI 381727 / IBT 21946</strain>
    </source>
</reference>
<accession>A0A1L9UXF7</accession>
<keyword evidence="2" id="KW-1185">Reference proteome</keyword>
<dbReference type="EMBL" id="KV878680">
    <property type="protein sequence ID" value="OJJ76384.1"/>
    <property type="molecule type" value="Genomic_DNA"/>
</dbReference>
<evidence type="ECO:0000313" key="1">
    <source>
        <dbReference type="EMBL" id="OJJ76384.1"/>
    </source>
</evidence>
<dbReference type="GeneID" id="93576505"/>
<dbReference type="AlphaFoldDB" id="A0A1L9UXF7"/>